<dbReference type="AlphaFoldDB" id="A0A0E9UFF7"/>
<protein>
    <submittedName>
        <fullName evidence="1">Uncharacterized protein</fullName>
    </submittedName>
</protein>
<reference evidence="1" key="1">
    <citation type="submission" date="2014-11" db="EMBL/GenBank/DDBJ databases">
        <authorList>
            <person name="Amaro Gonzalez C."/>
        </authorList>
    </citation>
    <scope>NUCLEOTIDE SEQUENCE</scope>
</reference>
<name>A0A0E9UFF7_ANGAN</name>
<accession>A0A0E9UFF7</accession>
<sequence length="30" mass="3300">MLKAIVLRSTYTLNSKTEANCAEVTSGWIV</sequence>
<evidence type="ECO:0000313" key="1">
    <source>
        <dbReference type="EMBL" id="JAH64437.1"/>
    </source>
</evidence>
<reference evidence="1" key="2">
    <citation type="journal article" date="2015" name="Fish Shellfish Immunol.">
        <title>Early steps in the European eel (Anguilla anguilla)-Vibrio vulnificus interaction in the gills: Role of the RtxA13 toxin.</title>
        <authorList>
            <person name="Callol A."/>
            <person name="Pajuelo D."/>
            <person name="Ebbesson L."/>
            <person name="Teles M."/>
            <person name="MacKenzie S."/>
            <person name="Amaro C."/>
        </authorList>
    </citation>
    <scope>NUCLEOTIDE SEQUENCE</scope>
</reference>
<organism evidence="1">
    <name type="scientific">Anguilla anguilla</name>
    <name type="common">European freshwater eel</name>
    <name type="synonym">Muraena anguilla</name>
    <dbReference type="NCBI Taxonomy" id="7936"/>
    <lineage>
        <taxon>Eukaryota</taxon>
        <taxon>Metazoa</taxon>
        <taxon>Chordata</taxon>
        <taxon>Craniata</taxon>
        <taxon>Vertebrata</taxon>
        <taxon>Euteleostomi</taxon>
        <taxon>Actinopterygii</taxon>
        <taxon>Neopterygii</taxon>
        <taxon>Teleostei</taxon>
        <taxon>Anguilliformes</taxon>
        <taxon>Anguillidae</taxon>
        <taxon>Anguilla</taxon>
    </lineage>
</organism>
<dbReference type="EMBL" id="GBXM01044140">
    <property type="protein sequence ID" value="JAH64437.1"/>
    <property type="molecule type" value="Transcribed_RNA"/>
</dbReference>
<proteinExistence type="predicted"/>